<dbReference type="AlphaFoldDB" id="A0A212FGA1"/>
<evidence type="ECO:0000256" key="2">
    <source>
        <dbReference type="SAM" id="MobiDB-lite"/>
    </source>
</evidence>
<reference evidence="3 4" key="1">
    <citation type="journal article" date="2011" name="Cell">
        <title>The monarch butterfly genome yields insights into long-distance migration.</title>
        <authorList>
            <person name="Zhan S."/>
            <person name="Merlin C."/>
            <person name="Boore J.L."/>
            <person name="Reppert S.M."/>
        </authorList>
    </citation>
    <scope>NUCLEOTIDE SEQUENCE [LARGE SCALE GENOMIC DNA]</scope>
    <source>
        <strain evidence="3">F-2</strain>
    </source>
</reference>
<evidence type="ECO:0000256" key="1">
    <source>
        <dbReference type="SAM" id="Coils"/>
    </source>
</evidence>
<keyword evidence="1" id="KW-0175">Coiled coil</keyword>
<dbReference type="eggNOG" id="ENOG502T720">
    <property type="taxonomic scope" value="Eukaryota"/>
</dbReference>
<dbReference type="Proteomes" id="UP000007151">
    <property type="component" value="Unassembled WGS sequence"/>
</dbReference>
<sequence>MSNDEEKYISVAPVYFEESGDNSIEVIRKCNTTNNIDTSWDQSNYVSFKESKESQREKTPPYYSIMIDASPSDSRSNSSTQTDIVGPVVEDGLVDVNLSFSKDFNAVETSSNDSDDVLKSLGSKRYRHDSFEEKVNPPWKKTKCTGSSTSSSSDLTEPKAAESVSSNKLCSESDVSFKSINTNYSYKVRKRRKSDSNLFKDMLHRSRKCSSLGKCKYLENNISGGTPRKDKSYRRSNRTKVWNIVDICTWIGRKGYQSITGLYSDIVREPITLKENKDSMLMEEVKVLKNIMEEIDSKQARLARENELLKEQMKNMLSKIVELENKLSYSDFSVGVNMGALKNNLFSKWVVHKICLGISDIKYRCIFDNPVRPKRVQKDTQQPLVTQHMLEATRARLGRNRPVAASTPKQQLSELEKCLLQESSVTSLYRRRVTRGTFRSAEELRVRPYPTRCARSPHSPRSNSLSRATTSPLKFPLICPNKENTE</sequence>
<feature type="compositionally biased region" description="Polar residues" evidence="2">
    <location>
        <begin position="459"/>
        <end position="472"/>
    </location>
</feature>
<feature type="compositionally biased region" description="Low complexity" evidence="2">
    <location>
        <begin position="144"/>
        <end position="153"/>
    </location>
</feature>
<dbReference type="EMBL" id="AGBW02008690">
    <property type="protein sequence ID" value="OWR52764.1"/>
    <property type="molecule type" value="Genomic_DNA"/>
</dbReference>
<accession>A0A212FGA1</accession>
<name>A0A212FGA1_DANPL</name>
<dbReference type="InParanoid" id="A0A212FGA1"/>
<feature type="compositionally biased region" description="Basic and acidic residues" evidence="2">
    <location>
        <begin position="49"/>
        <end position="59"/>
    </location>
</feature>
<feature type="region of interest" description="Disordered" evidence="2">
    <location>
        <begin position="49"/>
        <end position="86"/>
    </location>
</feature>
<evidence type="ECO:0000313" key="4">
    <source>
        <dbReference type="Proteomes" id="UP000007151"/>
    </source>
</evidence>
<dbReference type="STRING" id="278856.A0A212FGA1"/>
<feature type="region of interest" description="Disordered" evidence="2">
    <location>
        <begin position="137"/>
        <end position="160"/>
    </location>
</feature>
<dbReference type="KEGG" id="dpl:KGM_206606"/>
<proteinExistence type="predicted"/>
<gene>
    <name evidence="3" type="ORF">KGM_206606</name>
</gene>
<feature type="compositionally biased region" description="Low complexity" evidence="2">
    <location>
        <begin position="70"/>
        <end position="79"/>
    </location>
</feature>
<evidence type="ECO:0000313" key="3">
    <source>
        <dbReference type="EMBL" id="OWR52764.1"/>
    </source>
</evidence>
<feature type="coiled-coil region" evidence="1">
    <location>
        <begin position="288"/>
        <end position="326"/>
    </location>
</feature>
<keyword evidence="4" id="KW-1185">Reference proteome</keyword>
<feature type="region of interest" description="Disordered" evidence="2">
    <location>
        <begin position="449"/>
        <end position="486"/>
    </location>
</feature>
<organism evidence="3 4">
    <name type="scientific">Danaus plexippus plexippus</name>
    <dbReference type="NCBI Taxonomy" id="278856"/>
    <lineage>
        <taxon>Eukaryota</taxon>
        <taxon>Metazoa</taxon>
        <taxon>Ecdysozoa</taxon>
        <taxon>Arthropoda</taxon>
        <taxon>Hexapoda</taxon>
        <taxon>Insecta</taxon>
        <taxon>Pterygota</taxon>
        <taxon>Neoptera</taxon>
        <taxon>Endopterygota</taxon>
        <taxon>Lepidoptera</taxon>
        <taxon>Glossata</taxon>
        <taxon>Ditrysia</taxon>
        <taxon>Papilionoidea</taxon>
        <taxon>Nymphalidae</taxon>
        <taxon>Danainae</taxon>
        <taxon>Danaini</taxon>
        <taxon>Danaina</taxon>
        <taxon>Danaus</taxon>
        <taxon>Danaus</taxon>
    </lineage>
</organism>
<protein>
    <submittedName>
        <fullName evidence="3">Uncharacterized protein</fullName>
    </submittedName>
</protein>
<comment type="caution">
    <text evidence="3">The sequence shown here is derived from an EMBL/GenBank/DDBJ whole genome shotgun (WGS) entry which is preliminary data.</text>
</comment>